<keyword evidence="1" id="KW-0812">Transmembrane</keyword>
<evidence type="ECO:0000256" key="1">
    <source>
        <dbReference type="SAM" id="Phobius"/>
    </source>
</evidence>
<dbReference type="EMBL" id="JADJUC010000002">
    <property type="protein sequence ID" value="MBK8523179.1"/>
    <property type="molecule type" value="Genomic_DNA"/>
</dbReference>
<feature type="transmembrane region" description="Helical" evidence="1">
    <location>
        <begin position="46"/>
        <end position="64"/>
    </location>
</feature>
<comment type="caution">
    <text evidence="2">The sequence shown here is derived from an EMBL/GenBank/DDBJ whole genome shotgun (WGS) entry which is preliminary data.</text>
</comment>
<gene>
    <name evidence="2" type="ORF">IPL58_03070</name>
</gene>
<organism evidence="2 3">
    <name type="scientific">Candidatus Proximibacter danicus</name>
    <dbReference type="NCBI Taxonomy" id="2954365"/>
    <lineage>
        <taxon>Bacteria</taxon>
        <taxon>Pseudomonadati</taxon>
        <taxon>Pseudomonadota</taxon>
        <taxon>Betaproteobacteria</taxon>
        <taxon>Candidatus Proximibacter</taxon>
    </lineage>
</organism>
<proteinExistence type="predicted"/>
<reference evidence="2" key="1">
    <citation type="submission" date="2020-10" db="EMBL/GenBank/DDBJ databases">
        <title>Connecting structure to function with the recovery of over 1000 high-quality activated sludge metagenome-assembled genomes encoding full-length rRNA genes using long-read sequencing.</title>
        <authorList>
            <person name="Singleton C.M."/>
            <person name="Petriglieri F."/>
            <person name="Kristensen J.M."/>
            <person name="Kirkegaard R.H."/>
            <person name="Michaelsen T.Y."/>
            <person name="Andersen M.H."/>
            <person name="Karst S.M."/>
            <person name="Dueholm M.S."/>
            <person name="Nielsen P.H."/>
            <person name="Albertsen M."/>
        </authorList>
    </citation>
    <scope>NUCLEOTIDE SEQUENCE</scope>
    <source>
        <strain evidence="2">Hirt_18-Q3-R61-65_BATAC.395</strain>
    </source>
</reference>
<dbReference type="Proteomes" id="UP000886689">
    <property type="component" value="Unassembled WGS sequence"/>
</dbReference>
<keyword evidence="1" id="KW-0472">Membrane</keyword>
<sequence length="65" mass="7399">MTAPHDEVVNEGTRRVVGREALRRASRMVRQWQADELEKQTLARDIAIGLAILGAAIFIAIRFFY</sequence>
<accession>A0A9D7K0M4</accession>
<evidence type="ECO:0000313" key="2">
    <source>
        <dbReference type="EMBL" id="MBK8523179.1"/>
    </source>
</evidence>
<keyword evidence="1" id="KW-1133">Transmembrane helix</keyword>
<name>A0A9D7K0M4_9PROT</name>
<evidence type="ECO:0000313" key="3">
    <source>
        <dbReference type="Proteomes" id="UP000886689"/>
    </source>
</evidence>
<dbReference type="AlphaFoldDB" id="A0A9D7K0M4"/>
<protein>
    <submittedName>
        <fullName evidence="2">Uncharacterized protein</fullName>
    </submittedName>
</protein>